<dbReference type="Proteomes" id="UP001361570">
    <property type="component" value="Unassembled WGS sequence"/>
</dbReference>
<gene>
    <name evidence="2" type="ORF">TEK04_11540</name>
</gene>
<keyword evidence="1" id="KW-0472">Membrane</keyword>
<proteinExistence type="predicted"/>
<evidence type="ECO:0000256" key="1">
    <source>
        <dbReference type="SAM" id="Phobius"/>
    </source>
</evidence>
<name>A0ABU8DUI6_9ACTN</name>
<dbReference type="RefSeq" id="WP_336404493.1">
    <property type="nucleotide sequence ID" value="NZ_JBAPLU010000010.1"/>
</dbReference>
<sequence length="207" mass="21021">MKEAGTGRVRIGRFTAVTVPAAVVSVGFGYAILQGMVAAQLSSVDPFTVSADQARATGLELSLRQATTASGQDDTTEDQKKSALVTLNAGEVDQLCLAANQPVPVLGNIGLRLTAGGTTSLGDVDISADAIEAGSARLPQTSIGVAQSTLDHQSTVANGYRPGGFGLEANGPVVLNDLDTDAYALSLESLNFGQGLTITPQLGTATC</sequence>
<comment type="caution">
    <text evidence="2">The sequence shown here is derived from an EMBL/GenBank/DDBJ whole genome shotgun (WGS) entry which is preliminary data.</text>
</comment>
<feature type="transmembrane region" description="Helical" evidence="1">
    <location>
        <begin position="12"/>
        <end position="33"/>
    </location>
</feature>
<evidence type="ECO:0000313" key="2">
    <source>
        <dbReference type="EMBL" id="MEI4272355.1"/>
    </source>
</evidence>
<keyword evidence="1" id="KW-1133">Transmembrane helix</keyword>
<protein>
    <submittedName>
        <fullName evidence="2">DUF6230 family protein</fullName>
    </submittedName>
</protein>
<dbReference type="Pfam" id="PF19741">
    <property type="entry name" value="DUF6230"/>
    <property type="match status" value="1"/>
</dbReference>
<dbReference type="InterPro" id="IPR046198">
    <property type="entry name" value="DUF6230"/>
</dbReference>
<accession>A0ABU8DUI6</accession>
<organism evidence="2 3">
    <name type="scientific">Klenkia sesuvii</name>
    <dbReference type="NCBI Taxonomy" id="3103137"/>
    <lineage>
        <taxon>Bacteria</taxon>
        <taxon>Bacillati</taxon>
        <taxon>Actinomycetota</taxon>
        <taxon>Actinomycetes</taxon>
        <taxon>Geodermatophilales</taxon>
        <taxon>Geodermatophilaceae</taxon>
        <taxon>Klenkia</taxon>
    </lineage>
</organism>
<dbReference type="EMBL" id="JBAPLU010000010">
    <property type="protein sequence ID" value="MEI4272355.1"/>
    <property type="molecule type" value="Genomic_DNA"/>
</dbReference>
<keyword evidence="3" id="KW-1185">Reference proteome</keyword>
<reference evidence="2 3" key="1">
    <citation type="submission" date="2024-03" db="EMBL/GenBank/DDBJ databases">
        <title>Draft genome sequence of Klenkia sp. LSe6-5.</title>
        <authorList>
            <person name="Duangmal K."/>
            <person name="Chantavorakit T."/>
        </authorList>
    </citation>
    <scope>NUCLEOTIDE SEQUENCE [LARGE SCALE GENOMIC DNA]</scope>
    <source>
        <strain evidence="2 3">LSe6-5</strain>
    </source>
</reference>
<keyword evidence="1" id="KW-0812">Transmembrane</keyword>
<evidence type="ECO:0000313" key="3">
    <source>
        <dbReference type="Proteomes" id="UP001361570"/>
    </source>
</evidence>